<protein>
    <recommendedName>
        <fullName evidence="1">DUF6250 domain-containing protein</fullName>
    </recommendedName>
</protein>
<name>A0ABY1KLS8_9FLAO</name>
<organism evidence="2 3">
    <name type="scientific">Zobellia uliginosa</name>
    <dbReference type="NCBI Taxonomy" id="143224"/>
    <lineage>
        <taxon>Bacteria</taxon>
        <taxon>Pseudomonadati</taxon>
        <taxon>Bacteroidota</taxon>
        <taxon>Flavobacteriia</taxon>
        <taxon>Flavobacteriales</taxon>
        <taxon>Flavobacteriaceae</taxon>
        <taxon>Zobellia</taxon>
    </lineage>
</organism>
<keyword evidence="3" id="KW-1185">Reference proteome</keyword>
<evidence type="ECO:0000259" key="1">
    <source>
        <dbReference type="Pfam" id="PF19763"/>
    </source>
</evidence>
<dbReference type="Gene3D" id="2.60.120.200">
    <property type="match status" value="1"/>
</dbReference>
<dbReference type="EMBL" id="FTOB01000002">
    <property type="protein sequence ID" value="SIS48269.1"/>
    <property type="molecule type" value="Genomic_DNA"/>
</dbReference>
<accession>A0ABY1KLS8</accession>
<dbReference type="InterPro" id="IPR046217">
    <property type="entry name" value="DUF6250"/>
</dbReference>
<dbReference type="Pfam" id="PF19763">
    <property type="entry name" value="DUF6250"/>
    <property type="match status" value="1"/>
</dbReference>
<sequence>MKKIQKYMSGRITNKIQLTLLMVLSISIKAMGQDERVVINDTLSANASLIFLDSFQLGLGNWQVEQMPKGRVEQKNGKMEITDVSGCTIWLKKKLEGPIMITYDAYVIDEDGPQDRVSDLNCFWMAQDMEHPDDLFVNSGKRGGKFSNYDSLRLYYMGVGGHDNSKTRFRRYTGDGNRPLLSEHDLSDKKYLIKPNTLTQIKIIAFNGIVQYYRDGKRIIDFYDPAPYTSGHFGFRTVNNHMTLDNFKVFRLDSEQ</sequence>
<gene>
    <name evidence="2" type="ORF">SAMN05421766_102236</name>
</gene>
<evidence type="ECO:0000313" key="3">
    <source>
        <dbReference type="Proteomes" id="UP000185728"/>
    </source>
</evidence>
<reference evidence="2 3" key="1">
    <citation type="submission" date="2017-01" db="EMBL/GenBank/DDBJ databases">
        <authorList>
            <person name="Varghese N."/>
            <person name="Submissions S."/>
        </authorList>
    </citation>
    <scope>NUCLEOTIDE SEQUENCE [LARGE SCALE GENOMIC DNA]</scope>
    <source>
        <strain evidence="2 3">DSM 2061</strain>
    </source>
</reference>
<proteinExistence type="predicted"/>
<comment type="caution">
    <text evidence="2">The sequence shown here is derived from an EMBL/GenBank/DDBJ whole genome shotgun (WGS) entry which is preliminary data.</text>
</comment>
<evidence type="ECO:0000313" key="2">
    <source>
        <dbReference type="EMBL" id="SIS48269.1"/>
    </source>
</evidence>
<feature type="domain" description="DUF6250" evidence="1">
    <location>
        <begin position="81"/>
        <end position="247"/>
    </location>
</feature>
<dbReference type="Proteomes" id="UP000185728">
    <property type="component" value="Unassembled WGS sequence"/>
</dbReference>